<evidence type="ECO:0000313" key="1">
    <source>
        <dbReference type="EMBL" id="VXA54500.1"/>
    </source>
</evidence>
<proteinExistence type="predicted"/>
<organism evidence="1 2">
    <name type="scientific">Acinetobacter proteolyticus</name>
    <dbReference type="NCBI Taxonomy" id="1776741"/>
    <lineage>
        <taxon>Bacteria</taxon>
        <taxon>Pseudomonadati</taxon>
        <taxon>Pseudomonadota</taxon>
        <taxon>Gammaproteobacteria</taxon>
        <taxon>Moraxellales</taxon>
        <taxon>Moraxellaceae</taxon>
        <taxon>Acinetobacter</taxon>
    </lineage>
</organism>
<reference evidence="1 2" key="1">
    <citation type="submission" date="2019-10" db="EMBL/GenBank/DDBJ databases">
        <authorList>
            <person name="Karimi E."/>
        </authorList>
    </citation>
    <scope>NUCLEOTIDE SEQUENCE [LARGE SCALE GENOMIC DNA]</scope>
    <source>
        <strain evidence="1">Acinetobacter sp. 8BE</strain>
    </source>
</reference>
<dbReference type="AlphaFoldDB" id="A0A653K2Q9"/>
<protein>
    <submittedName>
        <fullName evidence="1">Uncharacterized protein</fullName>
    </submittedName>
</protein>
<dbReference type="Proteomes" id="UP000430404">
    <property type="component" value="Unassembled WGS sequence"/>
</dbReference>
<accession>A0A653K2Q9</accession>
<dbReference type="EMBL" id="CABWKZ010000009">
    <property type="protein sequence ID" value="VXA54500.1"/>
    <property type="molecule type" value="Genomic_DNA"/>
</dbReference>
<sequence>MNIRLQVSLLHNLLLALVDYLGQDSKQSIVVKIQLQRELD</sequence>
<evidence type="ECO:0000313" key="2">
    <source>
        <dbReference type="Proteomes" id="UP000430404"/>
    </source>
</evidence>
<gene>
    <name evidence="1" type="ORF">ACI8B_170044</name>
</gene>
<name>A0A653K2Q9_9GAMM</name>